<dbReference type="AlphaFoldDB" id="A0A177WQ25"/>
<dbReference type="InterPro" id="IPR035979">
    <property type="entry name" value="RBD_domain_sf"/>
</dbReference>
<dbReference type="PANTHER" id="PTHR14398">
    <property type="entry name" value="RNA RECOGNITION RRM/RNP DOMAIN"/>
    <property type="match status" value="1"/>
</dbReference>
<dbReference type="PROSITE" id="PS50103">
    <property type="entry name" value="ZF_C3H1"/>
    <property type="match status" value="1"/>
</dbReference>
<evidence type="ECO:0000313" key="6">
    <source>
        <dbReference type="EMBL" id="OAJ42193.1"/>
    </source>
</evidence>
<proteinExistence type="predicted"/>
<dbReference type="GO" id="GO:0003723">
    <property type="term" value="F:RNA binding"/>
    <property type="evidence" value="ECO:0007669"/>
    <property type="project" value="UniProtKB-KW"/>
</dbReference>
<dbReference type="VEuPathDB" id="FungiDB:BDEG_25683"/>
<dbReference type="InterPro" id="IPR002483">
    <property type="entry name" value="PWI_dom"/>
</dbReference>
<keyword evidence="2" id="KW-0863">Zinc-finger</keyword>
<keyword evidence="2" id="KW-0479">Metal-binding</keyword>
<keyword evidence="3" id="KW-0175">Coiled coil</keyword>
<protein>
    <recommendedName>
        <fullName evidence="5">C3H1-type domain-containing protein</fullName>
    </recommendedName>
</protein>
<gene>
    <name evidence="6" type="ORF">BDEG_25683</name>
</gene>
<dbReference type="Gene3D" id="3.30.70.330">
    <property type="match status" value="1"/>
</dbReference>
<feature type="compositionally biased region" description="Basic and acidic residues" evidence="4">
    <location>
        <begin position="181"/>
        <end position="194"/>
    </location>
</feature>
<feature type="region of interest" description="Disordered" evidence="4">
    <location>
        <begin position="525"/>
        <end position="551"/>
    </location>
</feature>
<dbReference type="Pfam" id="PF01480">
    <property type="entry name" value="PWI"/>
    <property type="match status" value="1"/>
</dbReference>
<feature type="domain" description="C3H1-type" evidence="5">
    <location>
        <begin position="205"/>
        <end position="233"/>
    </location>
</feature>
<keyword evidence="1" id="KW-0694">RNA-binding</keyword>
<evidence type="ECO:0000256" key="2">
    <source>
        <dbReference type="PROSITE-ProRule" id="PRU00723"/>
    </source>
</evidence>
<feature type="region of interest" description="Disordered" evidence="4">
    <location>
        <begin position="282"/>
        <end position="315"/>
    </location>
</feature>
<name>A0A177WQ25_BATDL</name>
<feature type="region of interest" description="Disordered" evidence="4">
    <location>
        <begin position="573"/>
        <end position="595"/>
    </location>
</feature>
<evidence type="ECO:0000256" key="4">
    <source>
        <dbReference type="SAM" id="MobiDB-lite"/>
    </source>
</evidence>
<feature type="compositionally biased region" description="Gly residues" evidence="4">
    <location>
        <begin position="583"/>
        <end position="595"/>
    </location>
</feature>
<feature type="compositionally biased region" description="Low complexity" evidence="4">
    <location>
        <begin position="534"/>
        <end position="548"/>
    </location>
</feature>
<dbReference type="InterPro" id="IPR045137">
    <property type="entry name" value="RBM26/27"/>
</dbReference>
<feature type="zinc finger region" description="C3H1-type" evidence="2">
    <location>
        <begin position="205"/>
        <end position="233"/>
    </location>
</feature>
<evidence type="ECO:0000259" key="5">
    <source>
        <dbReference type="PROSITE" id="PS50103"/>
    </source>
</evidence>
<dbReference type="eggNOG" id="KOG2135">
    <property type="taxonomic scope" value="Eukaryota"/>
</dbReference>
<dbReference type="EMBL" id="DS022307">
    <property type="protein sequence ID" value="OAJ42193.1"/>
    <property type="molecule type" value="Genomic_DNA"/>
</dbReference>
<feature type="compositionally biased region" description="Gly residues" evidence="4">
    <location>
        <begin position="299"/>
        <end position="310"/>
    </location>
</feature>
<dbReference type="SUPFAM" id="SSF54928">
    <property type="entry name" value="RNA-binding domain, RBD"/>
    <property type="match status" value="1"/>
</dbReference>
<dbReference type="GO" id="GO:0008270">
    <property type="term" value="F:zinc ion binding"/>
    <property type="evidence" value="ECO:0007669"/>
    <property type="project" value="UniProtKB-KW"/>
</dbReference>
<feature type="compositionally biased region" description="Low complexity" evidence="4">
    <location>
        <begin position="195"/>
        <end position="204"/>
    </location>
</feature>
<dbReference type="OrthoDB" id="443401at2759"/>
<dbReference type="PANTHER" id="PTHR14398:SF0">
    <property type="entry name" value="ZINC FINGER PROTEIN SWM"/>
    <property type="match status" value="1"/>
</dbReference>
<dbReference type="GO" id="GO:0005634">
    <property type="term" value="C:nucleus"/>
    <property type="evidence" value="ECO:0007669"/>
    <property type="project" value="TreeGrafter"/>
</dbReference>
<reference evidence="6 7" key="1">
    <citation type="submission" date="2006-10" db="EMBL/GenBank/DDBJ databases">
        <title>The Genome Sequence of Batrachochytrium dendrobatidis JEL423.</title>
        <authorList>
            <consortium name="The Broad Institute Genome Sequencing Platform"/>
            <person name="Birren B."/>
            <person name="Lander E."/>
            <person name="Galagan J."/>
            <person name="Cuomo C."/>
            <person name="Devon K."/>
            <person name="Jaffe D."/>
            <person name="Butler J."/>
            <person name="Alvarez P."/>
            <person name="Gnerre S."/>
            <person name="Grabherr M."/>
            <person name="Kleber M."/>
            <person name="Mauceli E."/>
            <person name="Brockman W."/>
            <person name="Young S."/>
            <person name="LaButti K."/>
            <person name="Sykes S."/>
            <person name="DeCaprio D."/>
            <person name="Crawford M."/>
            <person name="Koehrsen M."/>
            <person name="Engels R."/>
            <person name="Montgomery P."/>
            <person name="Pearson M."/>
            <person name="Howarth C."/>
            <person name="Larson L."/>
            <person name="White J."/>
            <person name="O'Leary S."/>
            <person name="Kodira C."/>
            <person name="Zeng Q."/>
            <person name="Yandava C."/>
            <person name="Alvarado L."/>
            <person name="Longcore J."/>
            <person name="James T."/>
        </authorList>
    </citation>
    <scope>NUCLEOTIDE SEQUENCE [LARGE SCALE GENOMIC DNA]</scope>
    <source>
        <strain evidence="6 7">JEL423</strain>
    </source>
</reference>
<dbReference type="STRING" id="403673.A0A177WQ25"/>
<keyword evidence="2" id="KW-0862">Zinc</keyword>
<dbReference type="FunFam" id="1.20.1390.10:FF:000007">
    <property type="entry name" value="CCCH zinc finger and RRM domain protein"/>
    <property type="match status" value="1"/>
</dbReference>
<evidence type="ECO:0000313" key="7">
    <source>
        <dbReference type="Proteomes" id="UP000077115"/>
    </source>
</evidence>
<dbReference type="Gene3D" id="1.20.1390.10">
    <property type="entry name" value="PWI domain"/>
    <property type="match status" value="1"/>
</dbReference>
<evidence type="ECO:0000256" key="3">
    <source>
        <dbReference type="SAM" id="Coils"/>
    </source>
</evidence>
<feature type="compositionally biased region" description="Polar residues" evidence="4">
    <location>
        <begin position="143"/>
        <end position="167"/>
    </location>
</feature>
<feature type="region of interest" description="Disordered" evidence="4">
    <location>
        <begin position="96"/>
        <end position="208"/>
    </location>
</feature>
<accession>A0A177WQ25</accession>
<dbReference type="FunFam" id="3.30.70.330:FF:000844">
    <property type="entry name" value="Proteins containing the RNA recognition motif"/>
    <property type="match status" value="1"/>
</dbReference>
<feature type="compositionally biased region" description="Polar residues" evidence="4">
    <location>
        <begin position="97"/>
        <end position="112"/>
    </location>
</feature>
<organism evidence="6 7">
    <name type="scientific">Batrachochytrium dendrobatidis (strain JEL423)</name>
    <dbReference type="NCBI Taxonomy" id="403673"/>
    <lineage>
        <taxon>Eukaryota</taxon>
        <taxon>Fungi</taxon>
        <taxon>Fungi incertae sedis</taxon>
        <taxon>Chytridiomycota</taxon>
        <taxon>Chytridiomycota incertae sedis</taxon>
        <taxon>Chytridiomycetes</taxon>
        <taxon>Rhizophydiales</taxon>
        <taxon>Rhizophydiales incertae sedis</taxon>
        <taxon>Batrachochytrium</taxon>
    </lineage>
</organism>
<dbReference type="CDD" id="cd12257">
    <property type="entry name" value="RRM1_RBM26_like"/>
    <property type="match status" value="1"/>
</dbReference>
<dbReference type="InterPro" id="IPR012677">
    <property type="entry name" value="Nucleotide-bd_a/b_plait_sf"/>
</dbReference>
<evidence type="ECO:0000256" key="1">
    <source>
        <dbReference type="ARBA" id="ARBA00022884"/>
    </source>
</evidence>
<feature type="coiled-coil region" evidence="3">
    <location>
        <begin position="447"/>
        <end position="474"/>
    </location>
</feature>
<dbReference type="InterPro" id="IPR000571">
    <property type="entry name" value="Znf_CCCH"/>
</dbReference>
<reference evidence="6 7" key="2">
    <citation type="submission" date="2016-05" db="EMBL/GenBank/DDBJ databases">
        <title>Lineage-specific infection strategies underlie the spectrum of fungal disease in amphibians.</title>
        <authorList>
            <person name="Cuomo C.A."/>
            <person name="Farrer R.A."/>
            <person name="James T."/>
            <person name="Longcore J."/>
            <person name="Birren B."/>
        </authorList>
    </citation>
    <scope>NUCLEOTIDE SEQUENCE [LARGE SCALE GENOMIC DNA]</scope>
    <source>
        <strain evidence="6 7">JEL423</strain>
    </source>
</reference>
<dbReference type="Proteomes" id="UP000077115">
    <property type="component" value="Unassembled WGS sequence"/>
</dbReference>
<sequence length="691" mass="74928">MLFSEAATEALKTYLVSTLERISDADSTVLADYVIALLKHDKAVAALKEDCLAELVDFLANETEDFVQQLFEALANDAFSNASIAGPSDAIELSAVSHDQSATQDIDANSSLPLKRSRKETNDGSDYVAQYSDDRPDKIARTAFNTTQSNGNRESAYNKSESSTELGSKQFDGSRDNNQGMDHRFGSRNDRDSRSNNTRGNNNMDSRRGHCFNYEAKGYCLRGEACPYNHGPEALLIDNMNATARQNGMTGFGMNSAMMQGNGTNQGNFPQMGTRPMDPLSGAGSRPQFNQQGRSWPTRGGGQSGRGGFAGHTYQQRTRKSDTVLVVENIPLESCAMDKVNAYFKAFGALTNIQVDPATQKAVIQYSNAHEALDAYRSPDPIFGNRFVKVYWQTEPVNSGPVHGSDGKPAVASHNRYQLRTDASQTAGGATVPAEHATNDGTAADAHRAAAEELRRMQQEKAKAILELHKSQEALISKQIGEQKKMMERLEKDTTLSAKDRKELLLSIKSLSLQTESMVAKAATQAQSIKSRATAKPVTTTSTTDAAAGESVDPELQTQLLALKGEAQSLGITDPTAKPVAGLGRGRGGWNRGRGGYTPRAFNIDNRSTKISISPVSESNLEAIRTHFEAFDGFVEFVKLGDDSAMASYQMRWQAEKAMSSQLSGEGMSEVELQWATVATGVTESTEPAPE</sequence>